<dbReference type="PANTHER" id="PTHR36845:SF1">
    <property type="entry name" value="HYDROLASE, PUTATIVE (AFU_ORTHOLOGUE AFUA_7G05090)-RELATED"/>
    <property type="match status" value="1"/>
</dbReference>
<proteinExistence type="inferred from homology"/>
<dbReference type="InterPro" id="IPR008928">
    <property type="entry name" value="6-hairpin_glycosidase_sf"/>
</dbReference>
<dbReference type="InterPro" id="IPR012341">
    <property type="entry name" value="6hp_glycosidase-like_sf"/>
</dbReference>
<dbReference type="EMBL" id="LUGG01000004">
    <property type="protein sequence ID" value="OBZ75326.1"/>
    <property type="molecule type" value="Genomic_DNA"/>
</dbReference>
<sequence length="192" mass="21192">MVNHIRPDGGSFHLVAYNSTTGVVIHRGTVQGYADNSTWSRGQAWGIYGFANMYAHTHHFDYLDTARRMASYFLTNTPTDGIVPWDFNAPLTPPRPADSSAAMIAANGLILLAQQENSLSPRNLTGYTYYMDAVVKLLHDTTNLAWRPAWQSLLANGTVNNPQQNNLTGIVYGDYYFIKAGNDLITMGLAVC</sequence>
<evidence type="ECO:0000313" key="4">
    <source>
        <dbReference type="Proteomes" id="UP000092993"/>
    </source>
</evidence>
<accession>A0A1C7MG58</accession>
<name>A0A1C7MG58_GRIFR</name>
<reference evidence="3 4" key="1">
    <citation type="submission" date="2016-03" db="EMBL/GenBank/DDBJ databases">
        <title>Whole genome sequencing of Grifola frondosa 9006-11.</title>
        <authorList>
            <person name="Min B."/>
            <person name="Park H."/>
            <person name="Kim J.-G."/>
            <person name="Cho H."/>
            <person name="Oh Y.-L."/>
            <person name="Kong W.-S."/>
            <person name="Choi I.-G."/>
        </authorList>
    </citation>
    <scope>NUCLEOTIDE SEQUENCE [LARGE SCALE GENOMIC DNA]</scope>
    <source>
        <strain evidence="3 4">9006-11</strain>
    </source>
</reference>
<keyword evidence="1 3" id="KW-0378">Hydrolase</keyword>
<dbReference type="Gene3D" id="1.50.10.10">
    <property type="match status" value="1"/>
</dbReference>
<dbReference type="OrthoDB" id="2317065at2759"/>
<dbReference type="GO" id="GO:0000272">
    <property type="term" value="P:polysaccharide catabolic process"/>
    <property type="evidence" value="ECO:0007669"/>
    <property type="project" value="TreeGrafter"/>
</dbReference>
<dbReference type="OMA" id="HTHHFDY"/>
<keyword evidence="4" id="KW-1185">Reference proteome</keyword>
<comment type="caution">
    <text evidence="3">The sequence shown here is derived from an EMBL/GenBank/DDBJ whole genome shotgun (WGS) entry which is preliminary data.</text>
</comment>
<evidence type="ECO:0000313" key="3">
    <source>
        <dbReference type="EMBL" id="OBZ75326.1"/>
    </source>
</evidence>
<comment type="similarity">
    <text evidence="2">Belongs to the glycosyl hydrolase 88 family.</text>
</comment>
<dbReference type="AlphaFoldDB" id="A0A1C7MG58"/>
<protein>
    <submittedName>
        <fullName evidence="3">Unsaturated glucuronyl hydrolase</fullName>
    </submittedName>
</protein>
<dbReference type="SUPFAM" id="SSF48208">
    <property type="entry name" value="Six-hairpin glycosidases"/>
    <property type="match status" value="1"/>
</dbReference>
<dbReference type="PANTHER" id="PTHR36845">
    <property type="entry name" value="HYDROLASE, PUTATIVE (AFU_ORTHOLOGUE AFUA_7G05090)-RELATED"/>
    <property type="match status" value="1"/>
</dbReference>
<organism evidence="3 4">
    <name type="scientific">Grifola frondosa</name>
    <name type="common">Maitake</name>
    <name type="synonym">Polyporus frondosus</name>
    <dbReference type="NCBI Taxonomy" id="5627"/>
    <lineage>
        <taxon>Eukaryota</taxon>
        <taxon>Fungi</taxon>
        <taxon>Dikarya</taxon>
        <taxon>Basidiomycota</taxon>
        <taxon>Agaricomycotina</taxon>
        <taxon>Agaricomycetes</taxon>
        <taxon>Polyporales</taxon>
        <taxon>Grifolaceae</taxon>
        <taxon>Grifola</taxon>
    </lineage>
</organism>
<dbReference type="InterPro" id="IPR052369">
    <property type="entry name" value="UG_Glycosaminoglycan_Hydrolase"/>
</dbReference>
<evidence type="ECO:0000256" key="1">
    <source>
        <dbReference type="ARBA" id="ARBA00022801"/>
    </source>
</evidence>
<evidence type="ECO:0000256" key="2">
    <source>
        <dbReference type="ARBA" id="ARBA00038358"/>
    </source>
</evidence>
<dbReference type="GO" id="GO:0052757">
    <property type="term" value="F:chondroitin hydrolase activity"/>
    <property type="evidence" value="ECO:0007669"/>
    <property type="project" value="TreeGrafter"/>
</dbReference>
<dbReference type="STRING" id="5627.A0A1C7MG58"/>
<gene>
    <name evidence="3" type="primary">ugl</name>
    <name evidence="3" type="ORF">A0H81_04789</name>
</gene>
<dbReference type="Proteomes" id="UP000092993">
    <property type="component" value="Unassembled WGS sequence"/>
</dbReference>